<sequence length="315" mass="35505">MADQHPSYYYYILLSLTGLLSLIALRAVFRKISSTVHHPPSPASLPIIGHLHLLAPIPHQSLHKLANRHGPLIRVLLGSVPCVVVSSADVAREFLKTHEASFSNRPQLAIVDRITYGSQDFSFAPYGPYWKFMKKLCMTELLSGPRIDSLLPARREELRRLVALVLRKAERKESVNVGNELTKMAMNVVTRMMMSTTCSDSGGEADEMAKVVKEMAELTGKFNLSDYIWFCKNLDLQGFGKRVDEVHRRFDSLVERIIKEHEEDRKGEGKAKQSAAKDLLHVLLNISQDPNAEMKLTRENIKAFILVMSLSLSLI</sequence>
<gene>
    <name evidence="1" type="ORF">MLD38_004983</name>
</gene>
<accession>A0ACB9S7G2</accession>
<name>A0ACB9S7G2_9MYRT</name>
<organism evidence="1 2">
    <name type="scientific">Melastoma candidum</name>
    <dbReference type="NCBI Taxonomy" id="119954"/>
    <lineage>
        <taxon>Eukaryota</taxon>
        <taxon>Viridiplantae</taxon>
        <taxon>Streptophyta</taxon>
        <taxon>Embryophyta</taxon>
        <taxon>Tracheophyta</taxon>
        <taxon>Spermatophyta</taxon>
        <taxon>Magnoliopsida</taxon>
        <taxon>eudicotyledons</taxon>
        <taxon>Gunneridae</taxon>
        <taxon>Pentapetalae</taxon>
        <taxon>rosids</taxon>
        <taxon>malvids</taxon>
        <taxon>Myrtales</taxon>
        <taxon>Melastomataceae</taxon>
        <taxon>Melastomatoideae</taxon>
        <taxon>Melastomateae</taxon>
        <taxon>Melastoma</taxon>
    </lineage>
</organism>
<dbReference type="Proteomes" id="UP001057402">
    <property type="component" value="Chromosome 2"/>
</dbReference>
<reference evidence="2" key="1">
    <citation type="journal article" date="2023" name="Front. Plant Sci.">
        <title>Chromosomal-level genome assembly of Melastoma candidum provides insights into trichome evolution.</title>
        <authorList>
            <person name="Zhong Y."/>
            <person name="Wu W."/>
            <person name="Sun C."/>
            <person name="Zou P."/>
            <person name="Liu Y."/>
            <person name="Dai S."/>
            <person name="Zhou R."/>
        </authorList>
    </citation>
    <scope>NUCLEOTIDE SEQUENCE [LARGE SCALE GENOMIC DNA]</scope>
</reference>
<dbReference type="EMBL" id="CM042881">
    <property type="protein sequence ID" value="KAI4387130.1"/>
    <property type="molecule type" value="Genomic_DNA"/>
</dbReference>
<comment type="caution">
    <text evidence="1">The sequence shown here is derived from an EMBL/GenBank/DDBJ whole genome shotgun (WGS) entry which is preliminary data.</text>
</comment>
<evidence type="ECO:0000313" key="2">
    <source>
        <dbReference type="Proteomes" id="UP001057402"/>
    </source>
</evidence>
<keyword evidence="2" id="KW-1185">Reference proteome</keyword>
<protein>
    <submittedName>
        <fullName evidence="1">Uncharacterized protein</fullName>
    </submittedName>
</protein>
<evidence type="ECO:0000313" key="1">
    <source>
        <dbReference type="EMBL" id="KAI4387130.1"/>
    </source>
</evidence>
<proteinExistence type="predicted"/>